<evidence type="ECO:0000313" key="3">
    <source>
        <dbReference type="Proteomes" id="UP000078340"/>
    </source>
</evidence>
<name>A0A179GZ00_PURLI</name>
<evidence type="ECO:0000313" key="2">
    <source>
        <dbReference type="EMBL" id="OAQ83207.1"/>
    </source>
</evidence>
<protein>
    <submittedName>
        <fullName evidence="2">Uncharacterized protein</fullName>
    </submittedName>
</protein>
<reference evidence="2 3" key="1">
    <citation type="submission" date="2016-02" db="EMBL/GenBank/DDBJ databases">
        <title>Biosynthesis of antibiotic leucinostatins and their inhibition on Phytophthora in bio-control Purpureocillium lilacinum.</title>
        <authorList>
            <person name="Wang G."/>
            <person name="Liu Z."/>
            <person name="Lin R."/>
            <person name="Li E."/>
            <person name="Mao Z."/>
            <person name="Ling J."/>
            <person name="Yin W."/>
            <person name="Xie B."/>
        </authorList>
    </citation>
    <scope>NUCLEOTIDE SEQUENCE [LARGE SCALE GENOMIC DNA]</scope>
    <source>
        <strain evidence="2">PLFJ-1</strain>
    </source>
</reference>
<proteinExistence type="predicted"/>
<dbReference type="AlphaFoldDB" id="A0A179GZ00"/>
<dbReference type="EMBL" id="LSBI01000008">
    <property type="protein sequence ID" value="OAQ83207.1"/>
    <property type="molecule type" value="Genomic_DNA"/>
</dbReference>
<evidence type="ECO:0000256" key="1">
    <source>
        <dbReference type="SAM" id="MobiDB-lite"/>
    </source>
</evidence>
<comment type="caution">
    <text evidence="2">The sequence shown here is derived from an EMBL/GenBank/DDBJ whole genome shotgun (WGS) entry which is preliminary data.</text>
</comment>
<accession>A0A179GZ00</accession>
<gene>
    <name evidence="2" type="ORF">VFPFJ_09010</name>
</gene>
<sequence length="60" mass="6213">MAEGIIYLHGRRCLRGALGMATSCADAKARALQPSGMPGPEEGFLDPEQPGSKNGDGARV</sequence>
<organism evidence="2 3">
    <name type="scientific">Purpureocillium lilacinum</name>
    <name type="common">Paecilomyces lilacinus</name>
    <dbReference type="NCBI Taxonomy" id="33203"/>
    <lineage>
        <taxon>Eukaryota</taxon>
        <taxon>Fungi</taxon>
        <taxon>Dikarya</taxon>
        <taxon>Ascomycota</taxon>
        <taxon>Pezizomycotina</taxon>
        <taxon>Sordariomycetes</taxon>
        <taxon>Hypocreomycetidae</taxon>
        <taxon>Hypocreales</taxon>
        <taxon>Ophiocordycipitaceae</taxon>
        <taxon>Purpureocillium</taxon>
    </lineage>
</organism>
<dbReference type="Proteomes" id="UP000078340">
    <property type="component" value="Unassembled WGS sequence"/>
</dbReference>
<feature type="region of interest" description="Disordered" evidence="1">
    <location>
        <begin position="31"/>
        <end position="60"/>
    </location>
</feature>